<keyword evidence="1" id="KW-0175">Coiled coil</keyword>
<dbReference type="EMBL" id="ML014129">
    <property type="protein sequence ID" value="RKP03069.1"/>
    <property type="molecule type" value="Genomic_DNA"/>
</dbReference>
<evidence type="ECO:0000256" key="1">
    <source>
        <dbReference type="SAM" id="Coils"/>
    </source>
</evidence>
<dbReference type="InterPro" id="IPR004148">
    <property type="entry name" value="BAR_dom"/>
</dbReference>
<keyword evidence="6" id="KW-1185">Reference proteome</keyword>
<dbReference type="STRING" id="1555241.A0A4V1IV74"/>
<evidence type="ECO:0000313" key="4">
    <source>
        <dbReference type="EMBL" id="RKP03069.1"/>
    </source>
</evidence>
<dbReference type="InterPro" id="IPR027267">
    <property type="entry name" value="AH/BAR_dom_sf"/>
</dbReference>
<dbReference type="Gene3D" id="1.20.1270.60">
    <property type="entry name" value="Arfaptin homology (AH) domain/BAR domain"/>
    <property type="match status" value="1"/>
</dbReference>
<reference evidence="3" key="3">
    <citation type="submission" date="2018-08" db="EMBL/GenBank/DDBJ databases">
        <title>Leveraging single-cell genomics to expand the Fungal Tree of Life.</title>
        <authorList>
            <consortium name="DOE Joint Genome Institute"/>
            <person name="Ahrendt S.R."/>
            <person name="Quandt C.A."/>
            <person name="Ciobanu D."/>
            <person name="Clum A."/>
            <person name="Salamov A."/>
            <person name="Andreopoulos B."/>
            <person name="Cheng J.-F."/>
            <person name="Woyke T."/>
            <person name="Pelin A."/>
            <person name="Henrissat B."/>
            <person name="Reynolds N."/>
            <person name="Benny G.L."/>
            <person name="Smith M.E."/>
            <person name="James T.Y."/>
            <person name="Grigoriev I.V."/>
        </authorList>
    </citation>
    <scope>NUCLEOTIDE SEQUENCE</scope>
    <source>
        <strain evidence="3">ATCC 52028</strain>
    </source>
</reference>
<dbReference type="PROSITE" id="PS51021">
    <property type="entry name" value="BAR"/>
    <property type="match status" value="1"/>
</dbReference>
<accession>A0A4V1IV74</accession>
<dbReference type="GO" id="GO:0005737">
    <property type="term" value="C:cytoplasm"/>
    <property type="evidence" value="ECO:0007669"/>
    <property type="project" value="InterPro"/>
</dbReference>
<dbReference type="SMART" id="SM00721">
    <property type="entry name" value="BAR"/>
    <property type="match status" value="1"/>
</dbReference>
<feature type="domain" description="BAR" evidence="2">
    <location>
        <begin position="16"/>
        <end position="227"/>
    </location>
</feature>
<dbReference type="EMBL" id="ML010051">
    <property type="protein sequence ID" value="RKO96350.1"/>
    <property type="molecule type" value="Genomic_DNA"/>
</dbReference>
<dbReference type="Proteomes" id="UP000274922">
    <property type="component" value="Unassembled WGS sequence"/>
</dbReference>
<feature type="coiled-coil region" evidence="1">
    <location>
        <begin position="128"/>
        <end position="186"/>
    </location>
</feature>
<dbReference type="Proteomes" id="UP000268535">
    <property type="component" value="Unassembled WGS sequence"/>
</dbReference>
<dbReference type="OrthoDB" id="14167at2759"/>
<evidence type="ECO:0000313" key="6">
    <source>
        <dbReference type="Proteomes" id="UP000274922"/>
    </source>
</evidence>
<protein>
    <submittedName>
        <fullName evidence="3">BAR-domain-containing protein</fullName>
    </submittedName>
</protein>
<organism evidence="4 6">
    <name type="scientific">Caulochytrium protostelioides</name>
    <dbReference type="NCBI Taxonomy" id="1555241"/>
    <lineage>
        <taxon>Eukaryota</taxon>
        <taxon>Fungi</taxon>
        <taxon>Fungi incertae sedis</taxon>
        <taxon>Chytridiomycota</taxon>
        <taxon>Chytridiomycota incertae sedis</taxon>
        <taxon>Chytridiomycetes</taxon>
        <taxon>Caulochytriales</taxon>
        <taxon>Caulochytriaceae</taxon>
        <taxon>Caulochytrium</taxon>
    </lineage>
</organism>
<evidence type="ECO:0000259" key="2">
    <source>
        <dbReference type="PROSITE" id="PS51021"/>
    </source>
</evidence>
<dbReference type="AlphaFoldDB" id="A0A4V1IV74"/>
<dbReference type="Pfam" id="PF03114">
    <property type="entry name" value="BAR"/>
    <property type="match status" value="1"/>
</dbReference>
<gene>
    <name evidence="3" type="ORF">CAUPRSCDRAFT_8239</name>
    <name evidence="4" type="ORF">CXG81DRAFT_9985</name>
</gene>
<proteinExistence type="predicted"/>
<dbReference type="SUPFAM" id="SSF103657">
    <property type="entry name" value="BAR/IMD domain-like"/>
    <property type="match status" value="1"/>
</dbReference>
<evidence type="ECO:0000313" key="3">
    <source>
        <dbReference type="EMBL" id="RKO96350.1"/>
    </source>
</evidence>
<sequence length="227" mass="26548">MAGLGKKLGQLRQWTGEKMGSTSRTETSFEFMRLEQETQLRHAYTERVHEACTAYLRGLGKRKESTEDKAKKLPVEILAMSMLHFGQELHDESAYGKALMQFGEAHTHIASITVEYVTRVRDGYVQNLQNILAQMREYEHHKKKLESRRLDYDSKVNKILKSRREKPELEEELRQSQLKYEESLEETTRLMISLNTNEPDQLQDLLAFVDAEAAFYQNCFEVVRQLQ</sequence>
<evidence type="ECO:0000313" key="5">
    <source>
        <dbReference type="Proteomes" id="UP000268535"/>
    </source>
</evidence>
<name>A0A4V1IV74_9FUNG</name>
<reference evidence="4" key="2">
    <citation type="submission" date="2018-04" db="EMBL/GenBank/DDBJ databases">
        <title>Leveraging single-cell genomics to expand the Fungal Tree of Life.</title>
        <authorList>
            <consortium name="DOE Joint Genome Institute"/>
            <person name="Ahrendt S.R."/>
            <person name="Quandt C.A."/>
            <person name="Ciobanu D."/>
            <person name="Clum A."/>
            <person name="Salamov A."/>
            <person name="Andreopoulos B."/>
            <person name="Cheng J.-F."/>
            <person name="Woyke T."/>
            <person name="Pelin A."/>
            <person name="Henrissat B."/>
            <person name="Benny G.L."/>
            <person name="Smith M.E."/>
            <person name="James T.Y."/>
            <person name="Grigoriev I.V."/>
        </authorList>
    </citation>
    <scope>NUCLEOTIDE SEQUENCE</scope>
    <source>
        <strain evidence="4">ATCC 52028</strain>
    </source>
</reference>
<reference evidence="5 6" key="1">
    <citation type="journal article" date="2018" name="Nat. Microbiol.">
        <title>Leveraging single-cell genomics to expand the fungal tree of life.</title>
        <authorList>
            <person name="Ahrendt S.R."/>
            <person name="Quandt C.A."/>
            <person name="Ciobanu D."/>
            <person name="Clum A."/>
            <person name="Salamov A."/>
            <person name="Andreopoulos B."/>
            <person name="Cheng J.F."/>
            <person name="Woyke T."/>
            <person name="Pelin A."/>
            <person name="Henrissat B."/>
            <person name="Reynolds N.K."/>
            <person name="Benny G.L."/>
            <person name="Smith M.E."/>
            <person name="James T.Y."/>
            <person name="Grigoriev I.V."/>
        </authorList>
    </citation>
    <scope>NUCLEOTIDE SEQUENCE [LARGE SCALE GENOMIC DNA]</scope>
    <source>
        <strain evidence="5 6">ATCC 52028</strain>
    </source>
</reference>
<feature type="non-terminal residue" evidence="4">
    <location>
        <position position="227"/>
    </location>
</feature>